<evidence type="ECO:0000313" key="8">
    <source>
        <dbReference type="Proteomes" id="UP000324748"/>
    </source>
</evidence>
<dbReference type="GO" id="GO:0005634">
    <property type="term" value="C:nucleus"/>
    <property type="evidence" value="ECO:0007669"/>
    <property type="project" value="UniProtKB-SubCell"/>
</dbReference>
<dbReference type="InterPro" id="IPR052035">
    <property type="entry name" value="ZnF_BED_domain_contain"/>
</dbReference>
<proteinExistence type="predicted"/>
<evidence type="ECO:0000313" key="7">
    <source>
        <dbReference type="EMBL" id="KAA1113114.1"/>
    </source>
</evidence>
<dbReference type="Pfam" id="PF05699">
    <property type="entry name" value="Dimer_Tnp_hAT"/>
    <property type="match status" value="1"/>
</dbReference>
<dbReference type="OrthoDB" id="2505875at2759"/>
<feature type="domain" description="HAT C-terminal dimerisation" evidence="6">
    <location>
        <begin position="34"/>
        <end position="98"/>
    </location>
</feature>
<dbReference type="PANTHER" id="PTHR46481:SF10">
    <property type="entry name" value="ZINC FINGER BED DOMAIN-CONTAINING PROTEIN 39"/>
    <property type="match status" value="1"/>
</dbReference>
<dbReference type="GO" id="GO:0008270">
    <property type="term" value="F:zinc ion binding"/>
    <property type="evidence" value="ECO:0007669"/>
    <property type="project" value="UniProtKB-KW"/>
</dbReference>
<dbReference type="InterPro" id="IPR012337">
    <property type="entry name" value="RNaseH-like_sf"/>
</dbReference>
<evidence type="ECO:0000259" key="6">
    <source>
        <dbReference type="Pfam" id="PF05699"/>
    </source>
</evidence>
<dbReference type="AlphaFoldDB" id="A0A5B0QJ97"/>
<evidence type="ECO:0000256" key="5">
    <source>
        <dbReference type="ARBA" id="ARBA00023242"/>
    </source>
</evidence>
<protein>
    <recommendedName>
        <fullName evidence="6">HAT C-terminal dimerisation domain-containing protein</fullName>
    </recommendedName>
</protein>
<comment type="caution">
    <text evidence="7">The sequence shown here is derived from an EMBL/GenBank/DDBJ whole genome shotgun (WGS) entry which is preliminary data.</text>
</comment>
<gene>
    <name evidence="7" type="ORF">PGT21_021631</name>
</gene>
<dbReference type="GO" id="GO:0046983">
    <property type="term" value="F:protein dimerization activity"/>
    <property type="evidence" value="ECO:0007669"/>
    <property type="project" value="InterPro"/>
</dbReference>
<accession>A0A5B0QJ97</accession>
<evidence type="ECO:0000256" key="1">
    <source>
        <dbReference type="ARBA" id="ARBA00004123"/>
    </source>
</evidence>
<dbReference type="EMBL" id="VSWC01000015">
    <property type="protein sequence ID" value="KAA1113114.1"/>
    <property type="molecule type" value="Genomic_DNA"/>
</dbReference>
<name>A0A5B0QJ97_PUCGR</name>
<evidence type="ECO:0000256" key="4">
    <source>
        <dbReference type="ARBA" id="ARBA00022833"/>
    </source>
</evidence>
<keyword evidence="4" id="KW-0862">Zinc</keyword>
<dbReference type="PANTHER" id="PTHR46481">
    <property type="entry name" value="ZINC FINGER BED DOMAIN-CONTAINING PROTEIN 4"/>
    <property type="match status" value="1"/>
</dbReference>
<dbReference type="SUPFAM" id="SSF53098">
    <property type="entry name" value="Ribonuclease H-like"/>
    <property type="match status" value="1"/>
</dbReference>
<keyword evidence="5" id="KW-0539">Nucleus</keyword>
<dbReference type="InterPro" id="IPR008906">
    <property type="entry name" value="HATC_C_dom"/>
</dbReference>
<keyword evidence="8" id="KW-1185">Reference proteome</keyword>
<evidence type="ECO:0000256" key="3">
    <source>
        <dbReference type="ARBA" id="ARBA00022771"/>
    </source>
</evidence>
<keyword evidence="3" id="KW-0863">Zinc-finger</keyword>
<reference evidence="7 8" key="1">
    <citation type="submission" date="2019-05" db="EMBL/GenBank/DDBJ databases">
        <title>Emergence of the Ug99 lineage of the wheat stem rust pathogen through somatic hybridization.</title>
        <authorList>
            <person name="Li F."/>
            <person name="Upadhyaya N.M."/>
            <person name="Sperschneider J."/>
            <person name="Matny O."/>
            <person name="Nguyen-Phuc H."/>
            <person name="Mago R."/>
            <person name="Raley C."/>
            <person name="Miller M.E."/>
            <person name="Silverstein K.A.T."/>
            <person name="Henningsen E."/>
            <person name="Hirsch C.D."/>
            <person name="Visser B."/>
            <person name="Pretorius Z.A."/>
            <person name="Steffenson B.J."/>
            <person name="Schwessinger B."/>
            <person name="Dodds P.N."/>
            <person name="Figueroa M."/>
        </authorList>
    </citation>
    <scope>NUCLEOTIDE SEQUENCE [LARGE SCALE GENOMIC DNA]</scope>
    <source>
        <strain evidence="7">21-0</strain>
    </source>
</reference>
<evidence type="ECO:0000256" key="2">
    <source>
        <dbReference type="ARBA" id="ARBA00022723"/>
    </source>
</evidence>
<sequence>MDLFPEAIEASVPNQLAIYLWGKYKSLPGQAGQCLKWWKEHHKEAPVLASLAKDYLACSATSASVERCFSAAADVCGPDQGRLSIRNIERSVSSNQWLKQGLKSNDEFQTAQDVVSHDLMEKEVC</sequence>
<organism evidence="7 8">
    <name type="scientific">Puccinia graminis f. sp. tritici</name>
    <dbReference type="NCBI Taxonomy" id="56615"/>
    <lineage>
        <taxon>Eukaryota</taxon>
        <taxon>Fungi</taxon>
        <taxon>Dikarya</taxon>
        <taxon>Basidiomycota</taxon>
        <taxon>Pucciniomycotina</taxon>
        <taxon>Pucciniomycetes</taxon>
        <taxon>Pucciniales</taxon>
        <taxon>Pucciniaceae</taxon>
        <taxon>Puccinia</taxon>
    </lineage>
</organism>
<keyword evidence="2" id="KW-0479">Metal-binding</keyword>
<comment type="subcellular location">
    <subcellularLocation>
        <location evidence="1">Nucleus</location>
    </subcellularLocation>
</comment>
<dbReference type="Proteomes" id="UP000324748">
    <property type="component" value="Unassembled WGS sequence"/>
</dbReference>